<dbReference type="AlphaFoldDB" id="A0A834W201"/>
<sequence length="69" mass="7686">MAPLALKVDCVDNRIIKGPQARPRSVQGPKAGDKIRTFGGHKHVIRGATEYRIHVAHCGLRKSRFRLVT</sequence>
<dbReference type="Proteomes" id="UP000634136">
    <property type="component" value="Unassembled WGS sequence"/>
</dbReference>
<gene>
    <name evidence="1" type="ORF">G2W53_038371</name>
</gene>
<comment type="caution">
    <text evidence="1">The sequence shown here is derived from an EMBL/GenBank/DDBJ whole genome shotgun (WGS) entry which is preliminary data.</text>
</comment>
<proteinExistence type="predicted"/>
<evidence type="ECO:0000313" key="2">
    <source>
        <dbReference type="Proteomes" id="UP000634136"/>
    </source>
</evidence>
<evidence type="ECO:0000313" key="1">
    <source>
        <dbReference type="EMBL" id="KAF7806210.1"/>
    </source>
</evidence>
<keyword evidence="2" id="KW-1185">Reference proteome</keyword>
<organism evidence="1 2">
    <name type="scientific">Senna tora</name>
    <dbReference type="NCBI Taxonomy" id="362788"/>
    <lineage>
        <taxon>Eukaryota</taxon>
        <taxon>Viridiplantae</taxon>
        <taxon>Streptophyta</taxon>
        <taxon>Embryophyta</taxon>
        <taxon>Tracheophyta</taxon>
        <taxon>Spermatophyta</taxon>
        <taxon>Magnoliopsida</taxon>
        <taxon>eudicotyledons</taxon>
        <taxon>Gunneridae</taxon>
        <taxon>Pentapetalae</taxon>
        <taxon>rosids</taxon>
        <taxon>fabids</taxon>
        <taxon>Fabales</taxon>
        <taxon>Fabaceae</taxon>
        <taxon>Caesalpinioideae</taxon>
        <taxon>Cassia clade</taxon>
        <taxon>Senna</taxon>
    </lineage>
</organism>
<reference evidence="1" key="1">
    <citation type="submission" date="2020-09" db="EMBL/GenBank/DDBJ databases">
        <title>Genome-Enabled Discovery of Anthraquinone Biosynthesis in Senna tora.</title>
        <authorList>
            <person name="Kang S.-H."/>
            <person name="Pandey R.P."/>
            <person name="Lee C.-M."/>
            <person name="Sim J.-S."/>
            <person name="Jeong J.-T."/>
            <person name="Choi B.-S."/>
            <person name="Jung M."/>
            <person name="Ginzburg D."/>
            <person name="Zhao K."/>
            <person name="Won S.Y."/>
            <person name="Oh T.-J."/>
            <person name="Yu Y."/>
            <person name="Kim N.-H."/>
            <person name="Lee O.R."/>
            <person name="Lee T.-H."/>
            <person name="Bashyal P."/>
            <person name="Kim T.-S."/>
            <person name="Lee W.-H."/>
            <person name="Kawkins C."/>
            <person name="Kim C.-K."/>
            <person name="Kim J.S."/>
            <person name="Ahn B.O."/>
            <person name="Rhee S.Y."/>
            <person name="Sohng J.K."/>
        </authorList>
    </citation>
    <scope>NUCLEOTIDE SEQUENCE</scope>
    <source>
        <tissue evidence="1">Leaf</tissue>
    </source>
</reference>
<name>A0A834W201_9FABA</name>
<protein>
    <submittedName>
        <fullName evidence="1">Uncharacterized protein</fullName>
    </submittedName>
</protein>
<dbReference type="EMBL" id="JAAIUW010000012">
    <property type="protein sequence ID" value="KAF7806210.1"/>
    <property type="molecule type" value="Genomic_DNA"/>
</dbReference>
<accession>A0A834W201</accession>